<keyword evidence="3" id="KW-0539">Nucleus</keyword>
<dbReference type="InterPro" id="IPR000504">
    <property type="entry name" value="RRM_dom"/>
</dbReference>
<dbReference type="InterPro" id="IPR012677">
    <property type="entry name" value="Nucleotide-bd_a/b_plait_sf"/>
</dbReference>
<dbReference type="SMART" id="SM00360">
    <property type="entry name" value="RRM"/>
    <property type="match status" value="1"/>
</dbReference>
<evidence type="ECO:0000313" key="7">
    <source>
        <dbReference type="EMBL" id="LAB67724.1"/>
    </source>
</evidence>
<evidence type="ECO:0000313" key="8">
    <source>
        <dbReference type="EMBL" id="LAC21453.1"/>
    </source>
</evidence>
<evidence type="ECO:0000256" key="4">
    <source>
        <dbReference type="PROSITE-ProRule" id="PRU00176"/>
    </source>
</evidence>
<evidence type="ECO:0000256" key="5">
    <source>
        <dbReference type="SAM" id="MobiDB-lite"/>
    </source>
</evidence>
<dbReference type="SUPFAM" id="SSF54928">
    <property type="entry name" value="RNA-binding domain, RBD"/>
    <property type="match status" value="1"/>
</dbReference>
<feature type="region of interest" description="Disordered" evidence="5">
    <location>
        <begin position="218"/>
        <end position="258"/>
    </location>
</feature>
<evidence type="ECO:0000256" key="1">
    <source>
        <dbReference type="ARBA" id="ARBA00004604"/>
    </source>
</evidence>
<dbReference type="PROSITE" id="PS50102">
    <property type="entry name" value="RRM"/>
    <property type="match status" value="1"/>
</dbReference>
<dbReference type="InterPro" id="IPR035979">
    <property type="entry name" value="RBD_domain_sf"/>
</dbReference>
<organism evidence="7">
    <name type="scientific">Hirondellea gigas</name>
    <dbReference type="NCBI Taxonomy" id="1518452"/>
    <lineage>
        <taxon>Eukaryota</taxon>
        <taxon>Metazoa</taxon>
        <taxon>Ecdysozoa</taxon>
        <taxon>Arthropoda</taxon>
        <taxon>Crustacea</taxon>
        <taxon>Multicrustacea</taxon>
        <taxon>Malacostraca</taxon>
        <taxon>Eumalacostraca</taxon>
        <taxon>Peracarida</taxon>
        <taxon>Amphipoda</taxon>
        <taxon>Amphilochidea</taxon>
        <taxon>Lysianassida</taxon>
        <taxon>Lysianassidira</taxon>
        <taxon>Lysianassoidea</taxon>
        <taxon>Lysianassidae</taxon>
        <taxon>Hirondellea</taxon>
    </lineage>
</organism>
<keyword evidence="2 4" id="KW-0694">RNA-binding</keyword>
<reference evidence="8" key="1">
    <citation type="submission" date="2017-11" db="EMBL/GenBank/DDBJ databases">
        <title>The sensing device of the deep-sea amphipod.</title>
        <authorList>
            <person name="Kobayashi H."/>
            <person name="Nagahama T."/>
            <person name="Arai W."/>
            <person name="Sasagawa Y."/>
            <person name="Umeda M."/>
            <person name="Hayashi T."/>
            <person name="Nikaido I."/>
            <person name="Watanabe H."/>
            <person name="Oguri K."/>
            <person name="Kitazato H."/>
            <person name="Fujioka K."/>
            <person name="Kido Y."/>
            <person name="Takami H."/>
        </authorList>
    </citation>
    <scope>NUCLEOTIDE SEQUENCE</scope>
    <source>
        <tissue evidence="8">Whole body</tissue>
    </source>
</reference>
<dbReference type="EMBL" id="IACF01002054">
    <property type="protein sequence ID" value="LAB67724.1"/>
    <property type="molecule type" value="mRNA"/>
</dbReference>
<feature type="compositionally biased region" description="Basic residues" evidence="5">
    <location>
        <begin position="218"/>
        <end position="229"/>
    </location>
</feature>
<dbReference type="EMBL" id="IACT01002156">
    <property type="protein sequence ID" value="LAC21453.1"/>
    <property type="molecule type" value="mRNA"/>
</dbReference>
<protein>
    <submittedName>
        <fullName evidence="7">MKI67 FHA domain-interacting nucleolar phosphoprotein-like</fullName>
    </submittedName>
</protein>
<accession>A0A2P2I128</accession>
<comment type="subcellular location">
    <subcellularLocation>
        <location evidence="1">Nucleus</location>
        <location evidence="1">Nucleolus</location>
    </subcellularLocation>
</comment>
<feature type="domain" description="RRM" evidence="6">
    <location>
        <begin position="51"/>
        <end position="129"/>
    </location>
</feature>
<dbReference type="GO" id="GO:0003723">
    <property type="term" value="F:RNA binding"/>
    <property type="evidence" value="ECO:0007669"/>
    <property type="project" value="UniProtKB-UniRule"/>
</dbReference>
<dbReference type="PANTHER" id="PTHR46754">
    <property type="entry name" value="MKI67 FHA DOMAIN-INTERACTING NUCLEOLAR PHOSPHOPROTEIN"/>
    <property type="match status" value="1"/>
</dbReference>
<dbReference type="Pfam" id="PF00076">
    <property type="entry name" value="RRM_1"/>
    <property type="match status" value="1"/>
</dbReference>
<feature type="compositionally biased region" description="Basic residues" evidence="5">
    <location>
        <begin position="243"/>
        <end position="258"/>
    </location>
</feature>
<dbReference type="Gene3D" id="3.30.70.330">
    <property type="match status" value="1"/>
</dbReference>
<proteinExistence type="evidence at transcript level"/>
<reference evidence="7" key="2">
    <citation type="journal article" date="2018" name="Biosci. Biotechnol. Biochem.">
        <title>Polysaccharide hydrolase of the hadal zone amphipods Hirondellea gigas.</title>
        <authorList>
            <person name="Kobayashi H."/>
            <person name="Nagahama T."/>
            <person name="Arai W."/>
            <person name="Sasagawa Y."/>
            <person name="Umeda M."/>
            <person name="Hayashi T."/>
            <person name="Nikaido I."/>
            <person name="Watanabe H."/>
            <person name="Oguri K."/>
            <person name="Kitazato H."/>
            <person name="Fujioka K."/>
            <person name="Kido Y."/>
            <person name="Takami H."/>
        </authorList>
    </citation>
    <scope>NUCLEOTIDE SEQUENCE</scope>
    <source>
        <tissue evidence="7">Whole body</tissue>
    </source>
</reference>
<evidence type="ECO:0000256" key="3">
    <source>
        <dbReference type="ARBA" id="ARBA00023242"/>
    </source>
</evidence>
<dbReference type="GO" id="GO:0005730">
    <property type="term" value="C:nucleolus"/>
    <property type="evidence" value="ECO:0007669"/>
    <property type="project" value="UniProtKB-SubCell"/>
</dbReference>
<sequence length="258" mass="29513">MAASIELANIPFTVDEKISLEGGASKKKGFRKYTLPQNHKLLRKLQSNDTACVFIQGLPFGMVTRNLKLFMKQFGYVERCKVHSCPRSGKSKGFGYVQFRYSNVAEVVTKTMDNYLLLGNIIKSKFIPGQSVKDSFFSAKEPEHHMKVNLALYKNNAPRDAQKEQKLLKKRQEVARRQLAKLESSLLQEQDLGISKPEVEETSDEDPTPRRCLVLLRKAKPAKKGKNKSKFYPQNKKVEKTKLTVRKKANVKRITKKH</sequence>
<evidence type="ECO:0000256" key="2">
    <source>
        <dbReference type="ARBA" id="ARBA00022884"/>
    </source>
</evidence>
<dbReference type="AlphaFoldDB" id="A0A2P2I128"/>
<name>A0A2P2I128_9CRUS</name>
<evidence type="ECO:0000259" key="6">
    <source>
        <dbReference type="PROSITE" id="PS50102"/>
    </source>
</evidence>